<feature type="domain" description="Carrier" evidence="5">
    <location>
        <begin position="928"/>
        <end position="1003"/>
    </location>
</feature>
<evidence type="ECO:0000313" key="7">
    <source>
        <dbReference type="Proteomes" id="UP000481360"/>
    </source>
</evidence>
<protein>
    <submittedName>
        <fullName evidence="6">Amino acid adenylation domain-containing protein</fullName>
    </submittedName>
</protein>
<gene>
    <name evidence="6" type="ORF">G7043_29990</name>
</gene>
<evidence type="ECO:0000256" key="2">
    <source>
        <dbReference type="ARBA" id="ARBA00022450"/>
    </source>
</evidence>
<name>A0A7C9W006_9PSEU</name>
<evidence type="ECO:0000256" key="1">
    <source>
        <dbReference type="ARBA" id="ARBA00001957"/>
    </source>
</evidence>
<dbReference type="PROSITE" id="PS50075">
    <property type="entry name" value="CARRIER"/>
    <property type="match status" value="1"/>
</dbReference>
<dbReference type="GO" id="GO:0005737">
    <property type="term" value="C:cytoplasm"/>
    <property type="evidence" value="ECO:0007669"/>
    <property type="project" value="TreeGrafter"/>
</dbReference>
<feature type="region of interest" description="Disordered" evidence="4">
    <location>
        <begin position="183"/>
        <end position="202"/>
    </location>
</feature>
<dbReference type="InterPro" id="IPR006162">
    <property type="entry name" value="Ppantetheine_attach_site"/>
</dbReference>
<accession>A0A7C9W006</accession>
<reference evidence="6 7" key="1">
    <citation type="submission" date="2020-03" db="EMBL/GenBank/DDBJ databases">
        <title>Isolation and identification of active actinomycetes.</title>
        <authorList>
            <person name="Sun X."/>
        </authorList>
    </citation>
    <scope>NUCLEOTIDE SEQUENCE [LARGE SCALE GENOMIC DNA]</scope>
    <source>
        <strain evidence="6 7">NEAU-D13</strain>
    </source>
</reference>
<dbReference type="EMBL" id="JAAMPJ010000009">
    <property type="protein sequence ID" value="NGY63158.1"/>
    <property type="molecule type" value="Genomic_DNA"/>
</dbReference>
<dbReference type="GO" id="GO:0043041">
    <property type="term" value="P:amino acid activation for nonribosomal peptide biosynthetic process"/>
    <property type="evidence" value="ECO:0007669"/>
    <property type="project" value="TreeGrafter"/>
</dbReference>
<dbReference type="GO" id="GO:0044550">
    <property type="term" value="P:secondary metabolite biosynthetic process"/>
    <property type="evidence" value="ECO:0007669"/>
    <property type="project" value="TreeGrafter"/>
</dbReference>
<evidence type="ECO:0000256" key="4">
    <source>
        <dbReference type="SAM" id="MobiDB-lite"/>
    </source>
</evidence>
<dbReference type="NCBIfam" id="TIGR01733">
    <property type="entry name" value="AA-adenyl-dom"/>
    <property type="match status" value="1"/>
</dbReference>
<dbReference type="InterPro" id="IPR001242">
    <property type="entry name" value="Condensation_dom"/>
</dbReference>
<keyword evidence="3" id="KW-0597">Phosphoprotein</keyword>
<dbReference type="Pfam" id="PF00501">
    <property type="entry name" value="AMP-binding"/>
    <property type="match status" value="1"/>
</dbReference>
<keyword evidence="2" id="KW-0596">Phosphopantetheine</keyword>
<dbReference type="AlphaFoldDB" id="A0A7C9W006"/>
<keyword evidence="7" id="KW-1185">Reference proteome</keyword>
<dbReference type="SUPFAM" id="SSF47336">
    <property type="entry name" value="ACP-like"/>
    <property type="match status" value="1"/>
</dbReference>
<evidence type="ECO:0000256" key="3">
    <source>
        <dbReference type="ARBA" id="ARBA00022553"/>
    </source>
</evidence>
<dbReference type="GO" id="GO:0008610">
    <property type="term" value="P:lipid biosynthetic process"/>
    <property type="evidence" value="ECO:0007669"/>
    <property type="project" value="UniProtKB-ARBA"/>
</dbReference>
<dbReference type="Gene3D" id="3.30.300.30">
    <property type="match status" value="1"/>
</dbReference>
<dbReference type="Gene3D" id="3.40.50.12780">
    <property type="entry name" value="N-terminal domain of ligase-like"/>
    <property type="match status" value="1"/>
</dbReference>
<dbReference type="InterPro" id="IPR020845">
    <property type="entry name" value="AMP-binding_CS"/>
</dbReference>
<sequence>MSLLSSGGQHALCTLHELDPDNPGSVLEVVLRLSAGIDADAVSRALTELVLRHDALRTRFARAENGWHRIVDRLPDDRWLTVTGEFDPVRRPRPVLSIDTGPLFTATVVRGRHTDVFVRVHHAVADLWSVGLLVGEFAALLNGNTLDPPATPAPAADPARLDRAWQFWSRLLATECEPLRLPSASGIPPRTGRTRSSHHATFDLGPHRTEALDALARRCGVSRYSVLLVAQAIVLGRFSGSVRVPVAVPLHGRTSGTYRAVGYHVSTVALPVDLGGTVQEAVAETARRLRGALAHQAAGYPELVARGGSAVPVPSAALVLQQDTPGAPKGLAAALLGHGTARIGAVGVTATVAPPSIGPFGLATLLVAHGNTLTGRVEADLAAHPAWLADRFADAFAAAVDAMTADPSAAVAELTLTGPAGPRFGVSPLPPNTSGALHELVLRAAARHPGRIAVRSQDGNLGYAELAARSAAVAVRLKAAGVRPGDRVAVLLPRRRDLIAVLLGILRYGSAYVPLDPSSPPARLAEIVMDAGCAAVAVTGQTAGQLRGTGIPALVVDELGEAEHEVPPTGRDQAAYVLFTSGSTGRPKGVVIPHGAAANLVHWAGEEFTAPELARVLAVTPITFDLSIFEIFVPLAHGGSVRLLDGVLDLVDITDEPTLLNTVPSAVASLLDNDALPRSLRVVNMAGEPLPAELVRTVKQRLPHARVLNLYGPSETTTYSAFAELDETTTDPVPIGRPVGGTSLHVVDGDLRPVPVGAIGELLIGGAGVATGYAGRSGLTGARFLAAAGGQRVYRTGDLVRWRPDGQLDFLGRSDHQVKVRGFRIELGDVEHALRRVTDLRDVVVDAAGETQDRRLVAHLVPAGPVEGAQADWLQGVRHRLMAELPGYMVPAEFAVHTELPRNRHGKVDRHALRVAPTTTLARGERVGPRTPTERRVARLWTVLLGESEVGVTDDFLELGGHSLMLARLAGLLADEFAVRVVLAELWESRTVAAQAELVERLAELPAVAAGPRRVDRARFTAEP</sequence>
<dbReference type="InterPro" id="IPR045851">
    <property type="entry name" value="AMP-bd_C_sf"/>
</dbReference>
<comment type="cofactor">
    <cofactor evidence="1">
        <name>pantetheine 4'-phosphate</name>
        <dbReference type="ChEBI" id="CHEBI:47942"/>
    </cofactor>
</comment>
<dbReference type="InterPro" id="IPR000873">
    <property type="entry name" value="AMP-dep_synth/lig_dom"/>
</dbReference>
<dbReference type="SUPFAM" id="SSF56801">
    <property type="entry name" value="Acetyl-CoA synthetase-like"/>
    <property type="match status" value="1"/>
</dbReference>
<dbReference type="InterPro" id="IPR023213">
    <property type="entry name" value="CAT-like_dom_sf"/>
</dbReference>
<dbReference type="PANTHER" id="PTHR45527:SF1">
    <property type="entry name" value="FATTY ACID SYNTHASE"/>
    <property type="match status" value="1"/>
</dbReference>
<dbReference type="Gene3D" id="3.30.559.30">
    <property type="entry name" value="Nonribosomal peptide synthetase, condensation domain"/>
    <property type="match status" value="1"/>
</dbReference>
<evidence type="ECO:0000313" key="6">
    <source>
        <dbReference type="EMBL" id="NGY63158.1"/>
    </source>
</evidence>
<proteinExistence type="predicted"/>
<dbReference type="Pfam" id="PF00668">
    <property type="entry name" value="Condensation"/>
    <property type="match status" value="1"/>
</dbReference>
<dbReference type="InterPro" id="IPR009081">
    <property type="entry name" value="PP-bd_ACP"/>
</dbReference>
<dbReference type="SUPFAM" id="SSF52777">
    <property type="entry name" value="CoA-dependent acyltransferases"/>
    <property type="match status" value="2"/>
</dbReference>
<dbReference type="InterPro" id="IPR042099">
    <property type="entry name" value="ANL_N_sf"/>
</dbReference>
<dbReference type="PANTHER" id="PTHR45527">
    <property type="entry name" value="NONRIBOSOMAL PEPTIDE SYNTHETASE"/>
    <property type="match status" value="1"/>
</dbReference>
<comment type="caution">
    <text evidence="6">The sequence shown here is derived from an EMBL/GenBank/DDBJ whole genome shotgun (WGS) entry which is preliminary data.</text>
</comment>
<dbReference type="Gene3D" id="3.30.559.10">
    <property type="entry name" value="Chloramphenicol acetyltransferase-like domain"/>
    <property type="match status" value="1"/>
</dbReference>
<dbReference type="Gene3D" id="1.10.1200.10">
    <property type="entry name" value="ACP-like"/>
    <property type="match status" value="1"/>
</dbReference>
<organism evidence="6 7">
    <name type="scientific">Lentzea alba</name>
    <dbReference type="NCBI Taxonomy" id="2714351"/>
    <lineage>
        <taxon>Bacteria</taxon>
        <taxon>Bacillati</taxon>
        <taxon>Actinomycetota</taxon>
        <taxon>Actinomycetes</taxon>
        <taxon>Pseudonocardiales</taxon>
        <taxon>Pseudonocardiaceae</taxon>
        <taxon>Lentzea</taxon>
    </lineage>
</organism>
<dbReference type="PROSITE" id="PS00455">
    <property type="entry name" value="AMP_BINDING"/>
    <property type="match status" value="1"/>
</dbReference>
<dbReference type="PROSITE" id="PS00012">
    <property type="entry name" value="PHOSPHOPANTETHEINE"/>
    <property type="match status" value="1"/>
</dbReference>
<dbReference type="GO" id="GO:0031177">
    <property type="term" value="F:phosphopantetheine binding"/>
    <property type="evidence" value="ECO:0007669"/>
    <property type="project" value="TreeGrafter"/>
</dbReference>
<dbReference type="RefSeq" id="WP_166051296.1">
    <property type="nucleotide sequence ID" value="NZ_JAAMPJ010000009.1"/>
</dbReference>
<dbReference type="InterPro" id="IPR010071">
    <property type="entry name" value="AA_adenyl_dom"/>
</dbReference>
<dbReference type="Proteomes" id="UP000481360">
    <property type="component" value="Unassembled WGS sequence"/>
</dbReference>
<dbReference type="Pfam" id="PF00550">
    <property type="entry name" value="PP-binding"/>
    <property type="match status" value="1"/>
</dbReference>
<dbReference type="GO" id="GO:0003824">
    <property type="term" value="F:catalytic activity"/>
    <property type="evidence" value="ECO:0007669"/>
    <property type="project" value="InterPro"/>
</dbReference>
<dbReference type="InterPro" id="IPR036736">
    <property type="entry name" value="ACP-like_sf"/>
</dbReference>
<evidence type="ECO:0000259" key="5">
    <source>
        <dbReference type="PROSITE" id="PS50075"/>
    </source>
</evidence>